<name>E9HH90_DAPPU</name>
<dbReference type="GO" id="GO:0038187">
    <property type="term" value="F:pattern recognition receptor activity"/>
    <property type="evidence" value="ECO:0000318"/>
    <property type="project" value="GO_Central"/>
</dbReference>
<feature type="domain" description="C-type lectin" evidence="1">
    <location>
        <begin position="6"/>
        <end position="102"/>
    </location>
</feature>
<organism evidence="2 3">
    <name type="scientific">Daphnia pulex</name>
    <name type="common">Water flea</name>
    <dbReference type="NCBI Taxonomy" id="6669"/>
    <lineage>
        <taxon>Eukaryota</taxon>
        <taxon>Metazoa</taxon>
        <taxon>Ecdysozoa</taxon>
        <taxon>Arthropoda</taxon>
        <taxon>Crustacea</taxon>
        <taxon>Branchiopoda</taxon>
        <taxon>Diplostraca</taxon>
        <taxon>Cladocera</taxon>
        <taxon>Anomopoda</taxon>
        <taxon>Daphniidae</taxon>
        <taxon>Daphnia</taxon>
    </lineage>
</organism>
<dbReference type="AlphaFoldDB" id="E9HH90"/>
<evidence type="ECO:0000313" key="3">
    <source>
        <dbReference type="Proteomes" id="UP000000305"/>
    </source>
</evidence>
<dbReference type="GO" id="GO:0009897">
    <property type="term" value="C:external side of plasma membrane"/>
    <property type="evidence" value="ECO:0000318"/>
    <property type="project" value="GO_Central"/>
</dbReference>
<gene>
    <name evidence="2" type="ORF">DAPPUDRAFT_259451</name>
</gene>
<dbReference type="GO" id="GO:0030246">
    <property type="term" value="F:carbohydrate binding"/>
    <property type="evidence" value="ECO:0000318"/>
    <property type="project" value="GO_Central"/>
</dbReference>
<proteinExistence type="predicted"/>
<dbReference type="KEGG" id="dpx:DAPPUDRAFT_259451"/>
<sequence>MPCWTLGGKCDCFFTETVGKDWISADTFCKDEGMALLSLEIVEEDKLIYDHIKITPELNSVSYWTVGMYSLDGDKIWEWASTEPFQPFTCVNWSPGQPDNNGPGFRQAHSM</sequence>
<dbReference type="PROSITE" id="PS50041">
    <property type="entry name" value="C_TYPE_LECTIN_2"/>
    <property type="match status" value="1"/>
</dbReference>
<dbReference type="Proteomes" id="UP000000305">
    <property type="component" value="Unassembled WGS sequence"/>
</dbReference>
<keyword evidence="3" id="KW-1185">Reference proteome</keyword>
<dbReference type="PhylomeDB" id="E9HH90"/>
<dbReference type="EMBL" id="GL732646">
    <property type="protein sequence ID" value="EFX68908.1"/>
    <property type="molecule type" value="Genomic_DNA"/>
</dbReference>
<dbReference type="HOGENOM" id="CLU_2160880_0_0_1"/>
<dbReference type="OrthoDB" id="5797898at2759"/>
<dbReference type="InterPro" id="IPR016187">
    <property type="entry name" value="CTDL_fold"/>
</dbReference>
<dbReference type="CDD" id="cd00037">
    <property type="entry name" value="CLECT"/>
    <property type="match status" value="1"/>
</dbReference>
<protein>
    <recommendedName>
        <fullName evidence="1">C-type lectin domain-containing protein</fullName>
    </recommendedName>
</protein>
<dbReference type="InParanoid" id="E9HH90"/>
<reference evidence="2 3" key="1">
    <citation type="journal article" date="2011" name="Science">
        <title>The ecoresponsive genome of Daphnia pulex.</title>
        <authorList>
            <person name="Colbourne J.K."/>
            <person name="Pfrender M.E."/>
            <person name="Gilbert D."/>
            <person name="Thomas W.K."/>
            <person name="Tucker A."/>
            <person name="Oakley T.H."/>
            <person name="Tokishita S."/>
            <person name="Aerts A."/>
            <person name="Arnold G.J."/>
            <person name="Basu M.K."/>
            <person name="Bauer D.J."/>
            <person name="Caceres C.E."/>
            <person name="Carmel L."/>
            <person name="Casola C."/>
            <person name="Choi J.H."/>
            <person name="Detter J.C."/>
            <person name="Dong Q."/>
            <person name="Dusheyko S."/>
            <person name="Eads B.D."/>
            <person name="Frohlich T."/>
            <person name="Geiler-Samerotte K.A."/>
            <person name="Gerlach D."/>
            <person name="Hatcher P."/>
            <person name="Jogdeo S."/>
            <person name="Krijgsveld J."/>
            <person name="Kriventseva E.V."/>
            <person name="Kultz D."/>
            <person name="Laforsch C."/>
            <person name="Lindquist E."/>
            <person name="Lopez J."/>
            <person name="Manak J.R."/>
            <person name="Muller J."/>
            <person name="Pangilinan J."/>
            <person name="Patwardhan R.P."/>
            <person name="Pitluck S."/>
            <person name="Pritham E.J."/>
            <person name="Rechtsteiner A."/>
            <person name="Rho M."/>
            <person name="Rogozin I.B."/>
            <person name="Sakarya O."/>
            <person name="Salamov A."/>
            <person name="Schaack S."/>
            <person name="Shapiro H."/>
            <person name="Shiga Y."/>
            <person name="Skalitzky C."/>
            <person name="Smith Z."/>
            <person name="Souvorov A."/>
            <person name="Sung W."/>
            <person name="Tang Z."/>
            <person name="Tsuchiya D."/>
            <person name="Tu H."/>
            <person name="Vos H."/>
            <person name="Wang M."/>
            <person name="Wolf Y.I."/>
            <person name="Yamagata H."/>
            <person name="Yamada T."/>
            <person name="Ye Y."/>
            <person name="Shaw J.R."/>
            <person name="Andrews J."/>
            <person name="Crease T.J."/>
            <person name="Tang H."/>
            <person name="Lucas S.M."/>
            <person name="Robertson H.M."/>
            <person name="Bork P."/>
            <person name="Koonin E.V."/>
            <person name="Zdobnov E.M."/>
            <person name="Grigoriev I.V."/>
            <person name="Lynch M."/>
            <person name="Boore J.L."/>
        </authorList>
    </citation>
    <scope>NUCLEOTIDE SEQUENCE [LARGE SCALE GENOMIC DNA]</scope>
</reference>
<dbReference type="InterPro" id="IPR016186">
    <property type="entry name" value="C-type_lectin-like/link_sf"/>
</dbReference>
<dbReference type="InterPro" id="IPR001304">
    <property type="entry name" value="C-type_lectin-like"/>
</dbReference>
<accession>E9HH90</accession>
<evidence type="ECO:0000313" key="2">
    <source>
        <dbReference type="EMBL" id="EFX68908.1"/>
    </source>
</evidence>
<evidence type="ECO:0000259" key="1">
    <source>
        <dbReference type="PROSITE" id="PS50041"/>
    </source>
</evidence>
<dbReference type="Gene3D" id="3.10.100.10">
    <property type="entry name" value="Mannose-Binding Protein A, subunit A"/>
    <property type="match status" value="1"/>
</dbReference>
<dbReference type="SUPFAM" id="SSF56436">
    <property type="entry name" value="C-type lectin-like"/>
    <property type="match status" value="1"/>
</dbReference>
<dbReference type="GO" id="GO:0006955">
    <property type="term" value="P:immune response"/>
    <property type="evidence" value="ECO:0000318"/>
    <property type="project" value="GO_Central"/>
</dbReference>
<dbReference type="FunCoup" id="E9HH90">
    <property type="interactions" value="8"/>
</dbReference>